<keyword evidence="2 6" id="KW-0645">Protease</keyword>
<evidence type="ECO:0000256" key="5">
    <source>
        <dbReference type="ARBA" id="ARBA00023157"/>
    </source>
</evidence>
<gene>
    <name evidence="8" type="primary">F11</name>
    <name evidence="8" type="ORF">g.47097</name>
</gene>
<dbReference type="EMBL" id="GBYB01003311">
    <property type="protein sequence ID" value="JAG73078.1"/>
    <property type="molecule type" value="Transcribed_RNA"/>
</dbReference>
<dbReference type="PROSITE" id="PS50240">
    <property type="entry name" value="TRYPSIN_DOM"/>
    <property type="match status" value="1"/>
</dbReference>
<protein>
    <submittedName>
        <fullName evidence="8">F11 protein</fullName>
    </submittedName>
</protein>
<dbReference type="GO" id="GO:0004252">
    <property type="term" value="F:serine-type endopeptidase activity"/>
    <property type="evidence" value="ECO:0007669"/>
    <property type="project" value="InterPro"/>
</dbReference>
<dbReference type="InterPro" id="IPR009003">
    <property type="entry name" value="Peptidase_S1_PA"/>
</dbReference>
<name>A0A0C9R959_9HYME</name>
<organism evidence="8">
    <name type="scientific">Fopius arisanus</name>
    <dbReference type="NCBI Taxonomy" id="64838"/>
    <lineage>
        <taxon>Eukaryota</taxon>
        <taxon>Metazoa</taxon>
        <taxon>Ecdysozoa</taxon>
        <taxon>Arthropoda</taxon>
        <taxon>Hexapoda</taxon>
        <taxon>Insecta</taxon>
        <taxon>Pterygota</taxon>
        <taxon>Neoptera</taxon>
        <taxon>Endopterygota</taxon>
        <taxon>Hymenoptera</taxon>
        <taxon>Apocrita</taxon>
        <taxon>Ichneumonoidea</taxon>
        <taxon>Braconidae</taxon>
        <taxon>Opiinae</taxon>
        <taxon>Fopius</taxon>
    </lineage>
</organism>
<evidence type="ECO:0000313" key="8">
    <source>
        <dbReference type="EMBL" id="JAG73078.1"/>
    </source>
</evidence>
<dbReference type="InterPro" id="IPR001254">
    <property type="entry name" value="Trypsin_dom"/>
</dbReference>
<dbReference type="PROSITE" id="PS00135">
    <property type="entry name" value="TRYPSIN_SER"/>
    <property type="match status" value="1"/>
</dbReference>
<dbReference type="InterPro" id="IPR001314">
    <property type="entry name" value="Peptidase_S1A"/>
</dbReference>
<feature type="domain" description="Peptidase S1" evidence="7">
    <location>
        <begin position="10"/>
        <end position="232"/>
    </location>
</feature>
<dbReference type="FunFam" id="2.40.10.10:FF:000068">
    <property type="entry name" value="transmembrane protease serine 2"/>
    <property type="match status" value="1"/>
</dbReference>
<dbReference type="Gene3D" id="2.40.10.10">
    <property type="entry name" value="Trypsin-like serine proteases"/>
    <property type="match status" value="1"/>
</dbReference>
<keyword evidence="3 6" id="KW-0378">Hydrolase</keyword>
<evidence type="ECO:0000256" key="6">
    <source>
        <dbReference type="RuleBase" id="RU363034"/>
    </source>
</evidence>
<dbReference type="Pfam" id="PF00089">
    <property type="entry name" value="Trypsin"/>
    <property type="match status" value="1"/>
</dbReference>
<dbReference type="InterPro" id="IPR043504">
    <property type="entry name" value="Peptidase_S1_PA_chymotrypsin"/>
</dbReference>
<keyword evidence="5" id="KW-1015">Disulfide bond</keyword>
<evidence type="ECO:0000256" key="2">
    <source>
        <dbReference type="ARBA" id="ARBA00022670"/>
    </source>
</evidence>
<dbReference type="PANTHER" id="PTHR24276">
    <property type="entry name" value="POLYSERASE-RELATED"/>
    <property type="match status" value="1"/>
</dbReference>
<dbReference type="AlphaFoldDB" id="A0A0C9R959"/>
<dbReference type="SUPFAM" id="SSF50494">
    <property type="entry name" value="Trypsin-like serine proteases"/>
    <property type="match status" value="1"/>
</dbReference>
<dbReference type="GO" id="GO:0006508">
    <property type="term" value="P:proteolysis"/>
    <property type="evidence" value="ECO:0007669"/>
    <property type="project" value="UniProtKB-KW"/>
</dbReference>
<dbReference type="PANTHER" id="PTHR24276:SF91">
    <property type="entry name" value="AT26814P-RELATED"/>
    <property type="match status" value="1"/>
</dbReference>
<keyword evidence="4 6" id="KW-0720">Serine protease</keyword>
<dbReference type="InterPro" id="IPR033116">
    <property type="entry name" value="TRYPSIN_SER"/>
</dbReference>
<accession>A0A0C9R959</accession>
<evidence type="ECO:0000256" key="4">
    <source>
        <dbReference type="ARBA" id="ARBA00022825"/>
    </source>
</evidence>
<reference evidence="8" key="1">
    <citation type="submission" date="2015-01" db="EMBL/GenBank/DDBJ databases">
        <title>Transcriptome Assembly of Fopius arisanus.</title>
        <authorList>
            <person name="Geib S."/>
        </authorList>
    </citation>
    <scope>NUCLEOTIDE SEQUENCE</scope>
</reference>
<comment type="similarity">
    <text evidence="1">Belongs to the peptidase S1 family.</text>
</comment>
<proteinExistence type="inferred from homology"/>
<dbReference type="CDD" id="cd00190">
    <property type="entry name" value="Tryp_SPc"/>
    <property type="match status" value="1"/>
</dbReference>
<sequence>AYGKAPSKIIKGGEATQGEFPYQVSLKNVDKHICGGAIISNRHILTAAHCIAAEHRFSDMIVVTGTNSLELGAGGQFHRVQNFVIHPEFVQQSQTNAGEHDIAVISLRNEIVENDLQRRIALPTKDISHGVTAIVSGFGRTGPNEKLSKVLKKALILLLSAQECLEKGTRKLRTNICGFSPSSGGTCKGDSGGPLVYNNEIIGVSATAGPCGFPEVYTKVYSHLDFIHSAMSTI</sequence>
<feature type="non-terminal residue" evidence="8">
    <location>
        <position position="1"/>
    </location>
</feature>
<evidence type="ECO:0000259" key="7">
    <source>
        <dbReference type="PROSITE" id="PS50240"/>
    </source>
</evidence>
<dbReference type="SMART" id="SM00020">
    <property type="entry name" value="Tryp_SPc"/>
    <property type="match status" value="1"/>
</dbReference>
<dbReference type="PRINTS" id="PR00722">
    <property type="entry name" value="CHYMOTRYPSIN"/>
</dbReference>
<dbReference type="InterPro" id="IPR018114">
    <property type="entry name" value="TRYPSIN_HIS"/>
</dbReference>
<dbReference type="InterPro" id="IPR050430">
    <property type="entry name" value="Peptidase_S1"/>
</dbReference>
<dbReference type="PROSITE" id="PS00134">
    <property type="entry name" value="TRYPSIN_HIS"/>
    <property type="match status" value="1"/>
</dbReference>
<evidence type="ECO:0000256" key="3">
    <source>
        <dbReference type="ARBA" id="ARBA00022801"/>
    </source>
</evidence>
<evidence type="ECO:0000256" key="1">
    <source>
        <dbReference type="ARBA" id="ARBA00007664"/>
    </source>
</evidence>